<gene>
    <name evidence="2" type="ORF">FHT01_000004</name>
</gene>
<keyword evidence="3" id="KW-1185">Reference proteome</keyword>
<dbReference type="Proteomes" id="UP000788153">
    <property type="component" value="Unassembled WGS sequence"/>
</dbReference>
<evidence type="ECO:0000313" key="2">
    <source>
        <dbReference type="EMBL" id="NIJ22462.1"/>
    </source>
</evidence>
<sequence>MIALADQINTRSDRPVAGGGGRQRLDIIAGEMNETFKLCDEAINYAQLSHAHLKVILFNVIVQSWF</sequence>
<dbReference type="EMBL" id="JAASQP010000001">
    <property type="protein sequence ID" value="NIJ22462.1"/>
    <property type="molecule type" value="Genomic_DNA"/>
</dbReference>
<accession>A0ABX0TZ66</accession>
<name>A0ABX0TZ66_9SPHN</name>
<dbReference type="RefSeq" id="WP_140047701.1">
    <property type="nucleotide sequence ID" value="NZ_VDYR01000001.1"/>
</dbReference>
<proteinExistence type="predicted"/>
<reference evidence="2 3" key="1">
    <citation type="submission" date="2020-03" db="EMBL/GenBank/DDBJ databases">
        <title>Genomic Encyclopedia of Type Strains, Phase IV (KMG-IV): sequencing the most valuable type-strain genomes for metagenomic binning, comparative biology and taxonomic classification.</title>
        <authorList>
            <person name="Goeker M."/>
        </authorList>
    </citation>
    <scope>NUCLEOTIDE SEQUENCE [LARGE SCALE GENOMIC DNA]</scope>
    <source>
        <strain evidence="2 3">DSM 22753</strain>
    </source>
</reference>
<organism evidence="2 3">
    <name type="scientific">Sphingomonas japonica</name>
    <dbReference type="NCBI Taxonomy" id="511662"/>
    <lineage>
        <taxon>Bacteria</taxon>
        <taxon>Pseudomonadati</taxon>
        <taxon>Pseudomonadota</taxon>
        <taxon>Alphaproteobacteria</taxon>
        <taxon>Sphingomonadales</taxon>
        <taxon>Sphingomonadaceae</taxon>
        <taxon>Sphingomonas</taxon>
    </lineage>
</organism>
<comment type="caution">
    <text evidence="2">The sequence shown here is derived from an EMBL/GenBank/DDBJ whole genome shotgun (WGS) entry which is preliminary data.</text>
</comment>
<evidence type="ECO:0000313" key="3">
    <source>
        <dbReference type="Proteomes" id="UP000788153"/>
    </source>
</evidence>
<protein>
    <submittedName>
        <fullName evidence="2">Uncharacterized protein</fullName>
    </submittedName>
</protein>
<feature type="region of interest" description="Disordered" evidence="1">
    <location>
        <begin position="1"/>
        <end position="20"/>
    </location>
</feature>
<evidence type="ECO:0000256" key="1">
    <source>
        <dbReference type="SAM" id="MobiDB-lite"/>
    </source>
</evidence>